<evidence type="ECO:0000256" key="1">
    <source>
        <dbReference type="SAM" id="SignalP"/>
    </source>
</evidence>
<dbReference type="AlphaFoldDB" id="A0A0S7BXW8"/>
<feature type="signal peptide" evidence="1">
    <location>
        <begin position="1"/>
        <end position="23"/>
    </location>
</feature>
<accession>A0A0S7BXW8</accession>
<reference evidence="2" key="1">
    <citation type="journal article" date="2015" name="Genome Announc.">
        <title>Draft Genome Sequence of Bacteroidales Strain TBC1, a Novel Isolate from a Methanogenic Wastewater Treatment System.</title>
        <authorList>
            <person name="Tourlousse D.M."/>
            <person name="Matsuura N."/>
            <person name="Sun L."/>
            <person name="Toyonaga M."/>
            <person name="Kuroda K."/>
            <person name="Ohashi A."/>
            <person name="Cruz R."/>
            <person name="Yamaguchi T."/>
            <person name="Sekiguchi Y."/>
        </authorList>
    </citation>
    <scope>NUCLEOTIDE SEQUENCE [LARGE SCALE GENOMIC DNA]</scope>
    <source>
        <strain evidence="2">TBC1</strain>
    </source>
</reference>
<evidence type="ECO:0000313" key="3">
    <source>
        <dbReference type="Proteomes" id="UP000053091"/>
    </source>
</evidence>
<keyword evidence="3" id="KW-1185">Reference proteome</keyword>
<dbReference type="InterPro" id="IPR008969">
    <property type="entry name" value="CarboxyPept-like_regulatory"/>
</dbReference>
<sequence length="121" mass="13435">MKSRFIRKILGGLSLTSALFVFQACYGTPQDFGNDLFVEGQVKAKTSGLPIKGIKVSVADNLQYVITDEDGKFSFYTEMIQHLALKFQDTDSTLNGLYAGKDTVLADVNENVYLDIILEEK</sequence>
<dbReference type="Proteomes" id="UP000053091">
    <property type="component" value="Unassembled WGS sequence"/>
</dbReference>
<organism evidence="2">
    <name type="scientific">Lentimicrobium saccharophilum</name>
    <dbReference type="NCBI Taxonomy" id="1678841"/>
    <lineage>
        <taxon>Bacteria</taxon>
        <taxon>Pseudomonadati</taxon>
        <taxon>Bacteroidota</taxon>
        <taxon>Bacteroidia</taxon>
        <taxon>Bacteroidales</taxon>
        <taxon>Lentimicrobiaceae</taxon>
        <taxon>Lentimicrobium</taxon>
    </lineage>
</organism>
<keyword evidence="1" id="KW-0732">Signal</keyword>
<dbReference type="Gene3D" id="2.60.40.1120">
    <property type="entry name" value="Carboxypeptidase-like, regulatory domain"/>
    <property type="match status" value="1"/>
</dbReference>
<dbReference type="PROSITE" id="PS51257">
    <property type="entry name" value="PROKAR_LIPOPROTEIN"/>
    <property type="match status" value="1"/>
</dbReference>
<dbReference type="SUPFAM" id="SSF49464">
    <property type="entry name" value="Carboxypeptidase regulatory domain-like"/>
    <property type="match status" value="1"/>
</dbReference>
<dbReference type="OrthoDB" id="1098226at2"/>
<feature type="chain" id="PRO_5006633336" evidence="1">
    <location>
        <begin position="24"/>
        <end position="121"/>
    </location>
</feature>
<evidence type="ECO:0000313" key="2">
    <source>
        <dbReference type="EMBL" id="GAP43319.1"/>
    </source>
</evidence>
<protein>
    <submittedName>
        <fullName evidence="2">Uncharacterized protein</fullName>
    </submittedName>
</protein>
<name>A0A0S7BXW8_9BACT</name>
<gene>
    <name evidence="2" type="ORF">TBC1_111471</name>
</gene>
<proteinExistence type="predicted"/>
<dbReference type="RefSeq" id="WP_062040241.1">
    <property type="nucleotide sequence ID" value="NZ_DF968182.1"/>
</dbReference>
<dbReference type="EMBL" id="DF968182">
    <property type="protein sequence ID" value="GAP43319.1"/>
    <property type="molecule type" value="Genomic_DNA"/>
</dbReference>